<dbReference type="InterPro" id="IPR021196">
    <property type="entry name" value="PdxT/SNO_CS"/>
</dbReference>
<dbReference type="Gene3D" id="3.40.50.880">
    <property type="match status" value="1"/>
</dbReference>
<dbReference type="Pfam" id="PF01174">
    <property type="entry name" value="SNO"/>
    <property type="match status" value="1"/>
</dbReference>
<dbReference type="GO" id="GO:0036381">
    <property type="term" value="F:pyridoxal 5'-phosphate synthase (glutamine hydrolysing) activity"/>
    <property type="evidence" value="ECO:0007669"/>
    <property type="project" value="UniProtKB-EC"/>
</dbReference>
<dbReference type="PROSITE" id="PS01236">
    <property type="entry name" value="PDXT_SNO_1"/>
    <property type="match status" value="1"/>
</dbReference>
<accession>A0ABR4NIP9</accession>
<gene>
    <name evidence="8" type="primary">SNO1</name>
    <name evidence="8" type="ORF">HK105_200967</name>
</gene>
<evidence type="ECO:0000256" key="1">
    <source>
        <dbReference type="ARBA" id="ARBA00008345"/>
    </source>
</evidence>
<dbReference type="EMBL" id="JADGIZ020000003">
    <property type="protein sequence ID" value="KAL2919324.1"/>
    <property type="molecule type" value="Genomic_DNA"/>
</dbReference>
<dbReference type="PROSITE" id="PS51273">
    <property type="entry name" value="GATASE_TYPE_1"/>
    <property type="match status" value="1"/>
</dbReference>
<name>A0ABR4NIP9_9FUNG</name>
<evidence type="ECO:0000256" key="3">
    <source>
        <dbReference type="ARBA" id="ARBA00022801"/>
    </source>
</evidence>
<keyword evidence="3" id="KW-0378">Hydrolase</keyword>
<evidence type="ECO:0000256" key="4">
    <source>
        <dbReference type="ARBA" id="ARBA00022962"/>
    </source>
</evidence>
<dbReference type="NCBIfam" id="TIGR03800">
    <property type="entry name" value="PLP_synth_Pdx2"/>
    <property type="match status" value="1"/>
</dbReference>
<reference evidence="8 9" key="1">
    <citation type="submission" date="2023-09" db="EMBL/GenBank/DDBJ databases">
        <title>Pangenome analysis of Batrachochytrium dendrobatidis and related Chytrids.</title>
        <authorList>
            <person name="Yacoub M.N."/>
            <person name="Stajich J.E."/>
            <person name="James T.Y."/>
        </authorList>
    </citation>
    <scope>NUCLEOTIDE SEQUENCE [LARGE SCALE GENOMIC DNA]</scope>
    <source>
        <strain evidence="8 9">JEL0888</strain>
    </source>
</reference>
<keyword evidence="5 8" id="KW-0456">Lyase</keyword>
<dbReference type="Proteomes" id="UP001527925">
    <property type="component" value="Unassembled WGS sequence"/>
</dbReference>
<feature type="region of interest" description="Disordered" evidence="7">
    <location>
        <begin position="153"/>
        <end position="208"/>
    </location>
</feature>
<proteinExistence type="inferred from homology"/>
<keyword evidence="4" id="KW-0315">Glutamine amidotransferase</keyword>
<evidence type="ECO:0000313" key="9">
    <source>
        <dbReference type="Proteomes" id="UP001527925"/>
    </source>
</evidence>
<evidence type="ECO:0000313" key="8">
    <source>
        <dbReference type="EMBL" id="KAL2919324.1"/>
    </source>
</evidence>
<comment type="catalytic activity">
    <reaction evidence="6">
        <text>L-glutamine + H2O = L-glutamate + NH4(+)</text>
        <dbReference type="Rhea" id="RHEA:15889"/>
        <dbReference type="ChEBI" id="CHEBI:15377"/>
        <dbReference type="ChEBI" id="CHEBI:28938"/>
        <dbReference type="ChEBI" id="CHEBI:29985"/>
        <dbReference type="ChEBI" id="CHEBI:58359"/>
        <dbReference type="EC" id="3.5.1.2"/>
    </reaction>
</comment>
<evidence type="ECO:0000256" key="2">
    <source>
        <dbReference type="ARBA" id="ARBA00012918"/>
    </source>
</evidence>
<comment type="caution">
    <text evidence="8">The sequence shown here is derived from an EMBL/GenBank/DDBJ whole genome shotgun (WGS) entry which is preliminary data.</text>
</comment>
<protein>
    <recommendedName>
        <fullName evidence="2">glutaminase</fullName>
        <ecNumber evidence="2">3.5.1.2</ecNumber>
    </recommendedName>
</protein>
<dbReference type="PANTHER" id="PTHR31559">
    <property type="entry name" value="PYRIDOXAL 5'-PHOSPHATE SYNTHASE SUBUNIT SNO"/>
    <property type="match status" value="1"/>
</dbReference>
<dbReference type="EC" id="3.5.1.2" evidence="2"/>
<dbReference type="PANTHER" id="PTHR31559:SF0">
    <property type="entry name" value="PYRIDOXAL 5'-PHOSPHATE SYNTHASE SUBUNIT SNO1-RELATED"/>
    <property type="match status" value="1"/>
</dbReference>
<organism evidence="8 9">
    <name type="scientific">Polyrhizophydium stewartii</name>
    <dbReference type="NCBI Taxonomy" id="2732419"/>
    <lineage>
        <taxon>Eukaryota</taxon>
        <taxon>Fungi</taxon>
        <taxon>Fungi incertae sedis</taxon>
        <taxon>Chytridiomycota</taxon>
        <taxon>Chytridiomycota incertae sedis</taxon>
        <taxon>Chytridiomycetes</taxon>
        <taxon>Rhizophydiales</taxon>
        <taxon>Rhizophydiales incertae sedis</taxon>
        <taxon>Polyrhizophydium</taxon>
    </lineage>
</organism>
<comment type="similarity">
    <text evidence="1">Belongs to the glutaminase PdxT/SNO family.</text>
</comment>
<dbReference type="InterPro" id="IPR002161">
    <property type="entry name" value="PdxT/SNO"/>
</dbReference>
<dbReference type="InterPro" id="IPR029062">
    <property type="entry name" value="Class_I_gatase-like"/>
</dbReference>
<keyword evidence="9" id="KW-1185">Reference proteome</keyword>
<sequence length="566" mass="60513">MGVEVAACGAIFASPDALHKEIDSHIKKHFPDHAVVCTVCCNIYVTLTRNCLIRPHATSLQTCRKSKKWLKTCETHLTKTGCCKTIALGAATLSQRPDMTAGLRIHDEPSNRTGSGTIAADLHDIAPMQVDGAVEGNVAAGGANAAVAATGSAANMPAAPVTASKHKRKKGKAVQQGAAPDKGSSEDVLASDADLPQPKRQRRQTQRTLIQGVTQQALLAARSSDQIRELLPKIREGKTVCWVKEHRTNKCCSKCGKEMQQAVLHKQLPPTEDGLKAWARSKQDRQIKRKTHLLVKLVRKHIQPDNQQAFPLSISLRPLPITQDEADMAIKFARNAAHVDPAASAPAPMDVDASNALQGAFGEHINILHKLPDLVESAVEVRSSGPLLDGSLDALILPGGESTTIAMIAERNGLLEPLRAWVRSGKPIWGTCAGMILLSDDARGTKQGGQTLIGGLHVQVKRNAFGHQLESFIENIPIPALGSEPFPAVFIRAPTIEAIRDTPEAREAGVQVLATSPSKGSCIVAVQQGAILATSFHPELTNDTRFHAFFARHALARIADAAPASA</sequence>
<evidence type="ECO:0000256" key="7">
    <source>
        <dbReference type="SAM" id="MobiDB-lite"/>
    </source>
</evidence>
<dbReference type="SUPFAM" id="SSF52317">
    <property type="entry name" value="Class I glutamine amidotransferase-like"/>
    <property type="match status" value="1"/>
</dbReference>
<dbReference type="PROSITE" id="PS51130">
    <property type="entry name" value="PDXT_SNO_2"/>
    <property type="match status" value="1"/>
</dbReference>
<evidence type="ECO:0000256" key="6">
    <source>
        <dbReference type="ARBA" id="ARBA00049534"/>
    </source>
</evidence>
<dbReference type="CDD" id="cd01749">
    <property type="entry name" value="GATase1_PB"/>
    <property type="match status" value="1"/>
</dbReference>
<evidence type="ECO:0000256" key="5">
    <source>
        <dbReference type="ARBA" id="ARBA00023239"/>
    </source>
</evidence>